<gene>
    <name evidence="1" type="ORF">TSPGSL018_10980</name>
</gene>
<organism evidence="1">
    <name type="scientific">Tetraselmis sp. GSL018</name>
    <dbReference type="NCBI Taxonomy" id="582737"/>
    <lineage>
        <taxon>Eukaryota</taxon>
        <taxon>Viridiplantae</taxon>
        <taxon>Chlorophyta</taxon>
        <taxon>core chlorophytes</taxon>
        <taxon>Chlorodendrophyceae</taxon>
        <taxon>Chlorodendrales</taxon>
        <taxon>Chlorodendraceae</taxon>
        <taxon>Tetraselmis</taxon>
    </lineage>
</organism>
<evidence type="ECO:0000313" key="1">
    <source>
        <dbReference type="EMBL" id="JAC80130.1"/>
    </source>
</evidence>
<reference evidence="1" key="1">
    <citation type="submission" date="2014-05" db="EMBL/GenBank/DDBJ databases">
        <title>The transcriptome of the halophilic microalga Tetraselmis sp. GSL018 isolated from the Great Salt Lake, Utah.</title>
        <authorList>
            <person name="Jinkerson R.E."/>
            <person name="D'Adamo S."/>
            <person name="Posewitz M.C."/>
        </authorList>
    </citation>
    <scope>NUCLEOTIDE SEQUENCE</scope>
    <source>
        <strain evidence="1">GSL018</strain>
    </source>
</reference>
<dbReference type="AlphaFoldDB" id="A0A061SBA3"/>
<proteinExistence type="predicted"/>
<dbReference type="EMBL" id="GBEZ01005147">
    <property type="protein sequence ID" value="JAC80130.1"/>
    <property type="molecule type" value="Transcribed_RNA"/>
</dbReference>
<accession>A0A061SBA3</accession>
<feature type="non-terminal residue" evidence="1">
    <location>
        <position position="1"/>
    </location>
</feature>
<name>A0A061SBA3_9CHLO</name>
<protein>
    <submittedName>
        <fullName evidence="1">Uncharacterized protein</fullName>
    </submittedName>
</protein>
<sequence>IRSKRPGSPLGEGRPPENRKNMALISLARAYRPACGSRSVTKFL</sequence>